<dbReference type="Proteomes" id="UP000275137">
    <property type="component" value="Unassembled WGS sequence"/>
</dbReference>
<gene>
    <name evidence="3" type="ORF">ED236_01215</name>
</gene>
<dbReference type="InterPro" id="IPR036165">
    <property type="entry name" value="YefM-like_sf"/>
</dbReference>
<dbReference type="InterPro" id="IPR051416">
    <property type="entry name" value="phD-YefM_TA_antitoxins"/>
</dbReference>
<name>A0A3N0V630_9PROT</name>
<protein>
    <recommendedName>
        <fullName evidence="2">Antitoxin</fullName>
    </recommendedName>
</protein>
<dbReference type="NCBIfam" id="TIGR01552">
    <property type="entry name" value="phd_fam"/>
    <property type="match status" value="1"/>
</dbReference>
<dbReference type="AlphaFoldDB" id="A0A3N0V630"/>
<comment type="function">
    <text evidence="2">Antitoxin component of a type II toxin-antitoxin (TA) system.</text>
</comment>
<evidence type="ECO:0000256" key="1">
    <source>
        <dbReference type="ARBA" id="ARBA00009981"/>
    </source>
</evidence>
<accession>A0A3N0V630</accession>
<comment type="caution">
    <text evidence="3">The sequence shown here is derived from an EMBL/GenBank/DDBJ whole genome shotgun (WGS) entry which is preliminary data.</text>
</comment>
<evidence type="ECO:0000256" key="2">
    <source>
        <dbReference type="RuleBase" id="RU362080"/>
    </source>
</evidence>
<dbReference type="PANTHER" id="PTHR35377">
    <property type="entry name" value="ANTITOXIN VAPB49-RELATED-RELATED"/>
    <property type="match status" value="1"/>
</dbReference>
<dbReference type="Pfam" id="PF02604">
    <property type="entry name" value="PhdYeFM_antitox"/>
    <property type="match status" value="1"/>
</dbReference>
<dbReference type="Gene3D" id="3.40.1620.10">
    <property type="entry name" value="YefM-like domain"/>
    <property type="match status" value="1"/>
</dbReference>
<dbReference type="EMBL" id="RJVP01000001">
    <property type="protein sequence ID" value="ROH88125.1"/>
    <property type="molecule type" value="Genomic_DNA"/>
</dbReference>
<proteinExistence type="inferred from homology"/>
<dbReference type="RefSeq" id="WP_123236119.1">
    <property type="nucleotide sequence ID" value="NZ_RJVP01000001.1"/>
</dbReference>
<sequence>MLTVNIHEAKTQLSRYVDQAAGGDEIIIARAGKPIARLGPLDSDQTKQRLLGLGKGKHQLPDDFDRLHQGEIQAMFEAA</sequence>
<keyword evidence="4" id="KW-1185">Reference proteome</keyword>
<evidence type="ECO:0000313" key="4">
    <source>
        <dbReference type="Proteomes" id="UP000275137"/>
    </source>
</evidence>
<evidence type="ECO:0000313" key="3">
    <source>
        <dbReference type="EMBL" id="ROH88125.1"/>
    </source>
</evidence>
<dbReference type="InterPro" id="IPR006442">
    <property type="entry name" value="Antitoxin_Phd/YefM"/>
</dbReference>
<organism evidence="3 4">
    <name type="scientific">Pseudomethylobacillus aquaticus</name>
    <dbReference type="NCBI Taxonomy" id="2676064"/>
    <lineage>
        <taxon>Bacteria</taxon>
        <taxon>Pseudomonadati</taxon>
        <taxon>Pseudomonadota</taxon>
        <taxon>Betaproteobacteria</taxon>
        <taxon>Nitrosomonadales</taxon>
        <taxon>Methylophilaceae</taxon>
        <taxon>Pseudomethylobacillus</taxon>
    </lineage>
</organism>
<reference evidence="3 4" key="1">
    <citation type="submission" date="2018-10" db="EMBL/GenBank/DDBJ databases">
        <authorList>
            <person name="Chen W.-M."/>
        </authorList>
    </citation>
    <scope>NUCLEOTIDE SEQUENCE [LARGE SCALE GENOMIC DNA]</scope>
    <source>
        <strain evidence="3 4">H-5</strain>
    </source>
</reference>
<comment type="similarity">
    <text evidence="1 2">Belongs to the phD/YefM antitoxin family.</text>
</comment>
<dbReference type="SUPFAM" id="SSF143120">
    <property type="entry name" value="YefM-like"/>
    <property type="match status" value="1"/>
</dbReference>